<evidence type="ECO:0000313" key="2">
    <source>
        <dbReference type="Proteomes" id="UP001596512"/>
    </source>
</evidence>
<proteinExistence type="predicted"/>
<evidence type="ECO:0000313" key="1">
    <source>
        <dbReference type="EMBL" id="MFC7613128.1"/>
    </source>
</evidence>
<keyword evidence="2" id="KW-1185">Reference proteome</keyword>
<dbReference type="Proteomes" id="UP001596512">
    <property type="component" value="Unassembled WGS sequence"/>
</dbReference>
<reference evidence="2" key="1">
    <citation type="journal article" date="2019" name="Int. J. Syst. Evol. Microbiol.">
        <title>The Global Catalogue of Microorganisms (GCM) 10K type strain sequencing project: providing services to taxonomists for standard genome sequencing and annotation.</title>
        <authorList>
            <consortium name="The Broad Institute Genomics Platform"/>
            <consortium name="The Broad Institute Genome Sequencing Center for Infectious Disease"/>
            <person name="Wu L."/>
            <person name="Ma J."/>
        </authorList>
    </citation>
    <scope>NUCLEOTIDE SEQUENCE [LARGE SCALE GENOMIC DNA]</scope>
    <source>
        <strain evidence="2">JCM 17695</strain>
    </source>
</reference>
<name>A0ABW2TKN9_9PSEU</name>
<dbReference type="EMBL" id="JBHTEY010000004">
    <property type="protein sequence ID" value="MFC7613128.1"/>
    <property type="molecule type" value="Genomic_DNA"/>
</dbReference>
<organism evidence="1 2">
    <name type="scientific">Actinokineospora soli</name>
    <dbReference type="NCBI Taxonomy" id="1048753"/>
    <lineage>
        <taxon>Bacteria</taxon>
        <taxon>Bacillati</taxon>
        <taxon>Actinomycetota</taxon>
        <taxon>Actinomycetes</taxon>
        <taxon>Pseudonocardiales</taxon>
        <taxon>Pseudonocardiaceae</taxon>
        <taxon>Actinokineospora</taxon>
    </lineage>
</organism>
<gene>
    <name evidence="1" type="ORF">ACFQV2_05325</name>
</gene>
<comment type="caution">
    <text evidence="1">The sequence shown here is derived from an EMBL/GenBank/DDBJ whole genome shotgun (WGS) entry which is preliminary data.</text>
</comment>
<sequence>MPDLAWDEVSRFFEPDDGMLLDAYVFGTTVADWQAFIDLVRSAGWWFDYQEDGRPKPLPDRVEDVLERCGDVAALLRIRPSSEVWAHVHFFEVEEIEVDFAPQELQGQERLDVVCGFLRAVGRALGKPMVLTPENGRELPLSATTSSSIGSCGWRPERQTAKQFRRTDSPLRASLMPS</sequence>
<protein>
    <submittedName>
        <fullName evidence="1">Uncharacterized protein</fullName>
    </submittedName>
</protein>
<accession>A0ABW2TKN9</accession>